<feature type="binding site" evidence="11">
    <location>
        <position position="212"/>
    </location>
    <ligand>
        <name>substrate</name>
    </ligand>
</feature>
<feature type="binding site" evidence="11">
    <location>
        <begin position="301"/>
        <end position="307"/>
    </location>
    <ligand>
        <name>NADP(+)</name>
        <dbReference type="ChEBI" id="CHEBI:58349"/>
    </ligand>
</feature>
<dbReference type="AlphaFoldDB" id="A0A069ZSI1"/>
<feature type="binding site" evidence="11">
    <location>
        <position position="175"/>
    </location>
    <ligand>
        <name>NADP(+)</name>
        <dbReference type="ChEBI" id="CHEBI:58349"/>
    </ligand>
</feature>
<dbReference type="GO" id="GO:0009231">
    <property type="term" value="P:riboflavin biosynthetic process"/>
    <property type="evidence" value="ECO:0007669"/>
    <property type="project" value="UniProtKB-UniPathway"/>
</dbReference>
<dbReference type="Proteomes" id="UP000260363">
    <property type="component" value="Chromosome"/>
</dbReference>
<feature type="binding site" evidence="11">
    <location>
        <position position="159"/>
    </location>
    <ligand>
        <name>NADP(+)</name>
        <dbReference type="ChEBI" id="CHEBI:58349"/>
    </ligand>
</feature>
<evidence type="ECO:0000256" key="9">
    <source>
        <dbReference type="PIRNR" id="PIRNR006769"/>
    </source>
</evidence>
<dbReference type="InterPro" id="IPR002125">
    <property type="entry name" value="CMP_dCMP_dom"/>
</dbReference>
<dbReference type="InterPro" id="IPR011549">
    <property type="entry name" value="RibD_C"/>
</dbReference>
<dbReference type="PROSITE" id="PS51747">
    <property type="entry name" value="CYT_DCMP_DEAMINASES_2"/>
    <property type="match status" value="1"/>
</dbReference>
<accession>A0A069ZSI1</accession>
<dbReference type="PANTHER" id="PTHR38011">
    <property type="entry name" value="DIHYDROFOLATE REDUCTASE FAMILY PROTEIN (AFU_ORTHOLOGUE AFUA_8G06820)"/>
    <property type="match status" value="1"/>
</dbReference>
<evidence type="ECO:0000256" key="12">
    <source>
        <dbReference type="PIRSR" id="PIRSR006769-3"/>
    </source>
</evidence>
<evidence type="ECO:0000256" key="8">
    <source>
        <dbReference type="ARBA" id="ARBA00023268"/>
    </source>
</evidence>
<dbReference type="Pfam" id="PF00383">
    <property type="entry name" value="dCMP_cyt_deam_1"/>
    <property type="match status" value="1"/>
</dbReference>
<dbReference type="InterPro" id="IPR004794">
    <property type="entry name" value="Eubact_RibD"/>
</dbReference>
<dbReference type="GO" id="GO:0046872">
    <property type="term" value="F:metal ion binding"/>
    <property type="evidence" value="ECO:0007669"/>
    <property type="project" value="UniProtKB-KW"/>
</dbReference>
<gene>
    <name evidence="14" type="ORF">BD36_00570</name>
</gene>
<comment type="function">
    <text evidence="1 9">Converts 2,5-diamino-6-(ribosylamino)-4(3h)-pyrimidinone 5'-phosphate into 5-amino-6-(ribosylamino)-2,4(1h,3h)-pyrimidinedione 5'-phosphate.</text>
</comment>
<dbReference type="GO" id="GO:0008835">
    <property type="term" value="F:diaminohydroxyphosphoribosylaminopyrimidine deaminase activity"/>
    <property type="evidence" value="ECO:0007669"/>
    <property type="project" value="UniProtKB-EC"/>
</dbReference>
<dbReference type="GO" id="GO:0050661">
    <property type="term" value="F:NADP binding"/>
    <property type="evidence" value="ECO:0007669"/>
    <property type="project" value="InterPro"/>
</dbReference>
<dbReference type="UniPathway" id="UPA00275">
    <property type="reaction ID" value="UER00401"/>
</dbReference>
<dbReference type="EMBL" id="CP007217">
    <property type="protein sequence ID" value="AJR10206.1"/>
    <property type="molecule type" value="Genomic_DNA"/>
</dbReference>
<reference evidence="14 15" key="1">
    <citation type="submission" date="2014-02" db="EMBL/GenBank/DDBJ databases">
        <authorList>
            <person name="Chen C."/>
            <person name="Conrad T.A."/>
            <person name="Zhou Z."/>
            <person name="Lai Z."/>
            <person name="Zhong G."/>
        </authorList>
    </citation>
    <scope>NUCLEOTIDE SEQUENCE [LARGE SCALE GENOMIC DNA]</scope>
    <source>
        <strain evidence="14 15">Nigg3-28</strain>
    </source>
</reference>
<feature type="binding site" evidence="11">
    <location>
        <position position="230"/>
    </location>
    <ligand>
        <name>NADP(+)</name>
        <dbReference type="ChEBI" id="CHEBI:58349"/>
    </ligand>
</feature>
<dbReference type="InterPro" id="IPR050765">
    <property type="entry name" value="Riboflavin_Biosynth_HTPR"/>
</dbReference>
<comment type="pathway">
    <text evidence="2 9">Cofactor biosynthesis; riboflavin biosynthesis; 5-amino-6-(D-ribitylamino)uracil from GTP: step 2/4.</text>
</comment>
<evidence type="ECO:0000313" key="14">
    <source>
        <dbReference type="EMBL" id="AJR10206.1"/>
    </source>
</evidence>
<dbReference type="CDD" id="cd01284">
    <property type="entry name" value="Riboflavin_deaminase-reductase"/>
    <property type="match status" value="1"/>
</dbReference>
<keyword evidence="9 12" id="KW-0862">Zinc</keyword>
<feature type="binding site" evidence="11">
    <location>
        <position position="189"/>
    </location>
    <ligand>
        <name>substrate</name>
    </ligand>
</feature>
<dbReference type="KEGG" id="cmg:NC81_00540"/>
<comment type="similarity">
    <text evidence="4 9">In the N-terminal section; belongs to the cytidine and deoxycytidylate deaminase family.</text>
</comment>
<sequence length="371" mass="40912">MEVSSEQQLFFMREAVALGERGRIFAPPNPWVGCVIVKNGCIIGRGWHKGIGSPHAEVCAFQDQTSSLVGADVYVTLEPCCHFGRTPPCVDLLIKSKVSSVYIALLDPDPRVCKRGVARLKEAGISVYVGIGHEEAKASLQPYLHQRETGLPWVVMKTAASLDGQTSDRRGISQWISGEQARLDVGRLRAESQAVIVGSRTVCLDNPRLSARMPSGDLYERQPLRVVVDSRGSVPLDARVWNPDSGNVLLATTEQCSKEHIQKLEDRGVEVWKSSPQQVDLKRLLQYLAEKGCLQVLVEGGARLHSAFWREHLVNAGVIYWGPKFLGDQGSPMLRDLQLCLDNAEHVKITKTFLVGDSVKTCFECVGREDG</sequence>
<dbReference type="PANTHER" id="PTHR38011:SF7">
    <property type="entry name" value="2,5-DIAMINO-6-RIBOSYLAMINO-4(3H)-PYRIMIDINONE 5'-PHOSPHATE REDUCTASE"/>
    <property type="match status" value="1"/>
</dbReference>
<dbReference type="InterPro" id="IPR016193">
    <property type="entry name" value="Cytidine_deaminase-like"/>
</dbReference>
<feature type="binding site" evidence="11">
    <location>
        <position position="173"/>
    </location>
    <ligand>
        <name>substrate</name>
    </ligand>
</feature>
<evidence type="ECO:0000313" key="15">
    <source>
        <dbReference type="Proteomes" id="UP000260363"/>
    </source>
</evidence>
<keyword evidence="9" id="KW-0378">Hydrolase</keyword>
<dbReference type="EC" id="1.1.1.193" evidence="9"/>
<dbReference type="EC" id="3.5.4.26" evidence="9"/>
<keyword evidence="8" id="KW-0511">Multifunctional enzyme</keyword>
<feature type="active site" description="Proton donor" evidence="10">
    <location>
        <position position="57"/>
    </location>
</feature>
<dbReference type="RefSeq" id="WP_010229380.1">
    <property type="nucleotide sequence ID" value="NZ_CP007217.1"/>
</dbReference>
<evidence type="ECO:0000256" key="2">
    <source>
        <dbReference type="ARBA" id="ARBA00004882"/>
    </source>
</evidence>
<dbReference type="SUPFAM" id="SSF53597">
    <property type="entry name" value="Dihydrofolate reductase-like"/>
    <property type="match status" value="1"/>
</dbReference>
<evidence type="ECO:0000256" key="6">
    <source>
        <dbReference type="ARBA" id="ARBA00022857"/>
    </source>
</evidence>
<dbReference type="InterPro" id="IPR024072">
    <property type="entry name" value="DHFR-like_dom_sf"/>
</dbReference>
<feature type="binding site" evidence="11">
    <location>
        <position position="299"/>
    </location>
    <ligand>
        <name>substrate</name>
    </ligand>
</feature>
<dbReference type="KEGG" id="cmm:NC80_00530"/>
<evidence type="ECO:0000256" key="7">
    <source>
        <dbReference type="ARBA" id="ARBA00023002"/>
    </source>
</evidence>
<dbReference type="Pfam" id="PF01872">
    <property type="entry name" value="RibD_C"/>
    <property type="match status" value="1"/>
</dbReference>
<dbReference type="PATRIC" id="fig|243161.6.peg.116"/>
<dbReference type="GO" id="GO:0008703">
    <property type="term" value="F:5-amino-6-(5-phosphoribosylamino)uracil reductase activity"/>
    <property type="evidence" value="ECO:0007669"/>
    <property type="project" value="UniProtKB-EC"/>
</dbReference>
<evidence type="ECO:0000256" key="10">
    <source>
        <dbReference type="PIRSR" id="PIRSR006769-1"/>
    </source>
</evidence>
<feature type="binding site" evidence="12">
    <location>
        <position position="80"/>
    </location>
    <ligand>
        <name>Zn(2+)</name>
        <dbReference type="ChEBI" id="CHEBI:29105"/>
        <note>catalytic</note>
    </ligand>
</feature>
<dbReference type="PIRSF" id="PIRSF006769">
    <property type="entry name" value="RibD"/>
    <property type="match status" value="1"/>
</dbReference>
<comment type="catalytic activity">
    <reaction evidence="9">
        <text>2,5-diamino-6-hydroxy-4-(5-phosphoribosylamino)-pyrimidine + H2O + H(+) = 5-amino-6-(5-phospho-D-ribosylamino)uracil + NH4(+)</text>
        <dbReference type="Rhea" id="RHEA:21868"/>
        <dbReference type="ChEBI" id="CHEBI:15377"/>
        <dbReference type="ChEBI" id="CHEBI:15378"/>
        <dbReference type="ChEBI" id="CHEBI:28938"/>
        <dbReference type="ChEBI" id="CHEBI:58453"/>
        <dbReference type="ChEBI" id="CHEBI:58614"/>
        <dbReference type="EC" id="3.5.4.26"/>
    </reaction>
</comment>
<evidence type="ECO:0000256" key="4">
    <source>
        <dbReference type="ARBA" id="ARBA00005259"/>
    </source>
</evidence>
<dbReference type="NCBIfam" id="TIGR00227">
    <property type="entry name" value="ribD_Cterm"/>
    <property type="match status" value="1"/>
</dbReference>
<comment type="pathway">
    <text evidence="3 9">Cofactor biosynthesis; riboflavin biosynthesis; 5-amino-6-(D-ribitylamino)uracil from GTP: step 3/4.</text>
</comment>
<feature type="binding site" evidence="12">
    <location>
        <position position="55"/>
    </location>
    <ligand>
        <name>Zn(2+)</name>
        <dbReference type="ChEBI" id="CHEBI:29105"/>
        <note>catalytic</note>
    </ligand>
</feature>
<evidence type="ECO:0000256" key="3">
    <source>
        <dbReference type="ARBA" id="ARBA00004910"/>
    </source>
</evidence>
<dbReference type="GeneID" id="1245633"/>
<dbReference type="SUPFAM" id="SSF53927">
    <property type="entry name" value="Cytidine deaminase-like"/>
    <property type="match status" value="1"/>
</dbReference>
<proteinExistence type="inferred from homology"/>
<keyword evidence="9" id="KW-0686">Riboflavin biosynthesis</keyword>
<dbReference type="STRING" id="83560.NC80_00530"/>
<evidence type="ECO:0000256" key="5">
    <source>
        <dbReference type="ARBA" id="ARBA00007417"/>
    </source>
</evidence>
<dbReference type="KEGG" id="cmx:DNC_00540"/>
<keyword evidence="7 9" id="KW-0560">Oxidoreductase</keyword>
<evidence type="ECO:0000256" key="1">
    <source>
        <dbReference type="ARBA" id="ARBA00002151"/>
    </source>
</evidence>
<feature type="domain" description="CMP/dCMP-type deaminase" evidence="13">
    <location>
        <begin position="6"/>
        <end position="128"/>
    </location>
</feature>
<dbReference type="InterPro" id="IPR002734">
    <property type="entry name" value="RibDG_C"/>
</dbReference>
<feature type="binding site" evidence="11">
    <location>
        <position position="201"/>
    </location>
    <ligand>
        <name>NADP(+)</name>
        <dbReference type="ChEBI" id="CHEBI:58349"/>
    </ligand>
</feature>
<comment type="catalytic activity">
    <reaction evidence="9">
        <text>5-amino-6-(5-phospho-D-ribitylamino)uracil + NADP(+) = 5-amino-6-(5-phospho-D-ribosylamino)uracil + NADPH + H(+)</text>
        <dbReference type="Rhea" id="RHEA:17845"/>
        <dbReference type="ChEBI" id="CHEBI:15378"/>
        <dbReference type="ChEBI" id="CHEBI:57783"/>
        <dbReference type="ChEBI" id="CHEBI:58349"/>
        <dbReference type="ChEBI" id="CHEBI:58421"/>
        <dbReference type="ChEBI" id="CHEBI:58453"/>
        <dbReference type="EC" id="1.1.1.193"/>
    </reaction>
</comment>
<keyword evidence="6 9" id="KW-0521">NADP</keyword>
<feature type="binding site" evidence="11">
    <location>
        <position position="205"/>
    </location>
    <ligand>
        <name>NADP(+)</name>
        <dbReference type="ChEBI" id="CHEBI:58349"/>
    </ligand>
</feature>
<dbReference type="Gene3D" id="3.40.430.10">
    <property type="entry name" value="Dihydrofolate Reductase, subunit A"/>
    <property type="match status" value="1"/>
</dbReference>
<protein>
    <recommendedName>
        <fullName evidence="9">Riboflavin biosynthesis protein RibD</fullName>
    </recommendedName>
    <domain>
        <recommendedName>
            <fullName evidence="9">Diaminohydroxyphosphoribosylaminopyrimidine deaminase</fullName>
            <shortName evidence="9">DRAP deaminase</shortName>
            <ecNumber evidence="9">3.5.4.26</ecNumber>
        </recommendedName>
        <alternativeName>
            <fullName evidence="9">Riboflavin-specific deaminase</fullName>
        </alternativeName>
    </domain>
    <domain>
        <recommendedName>
            <fullName evidence="9">5-amino-6-(5-phosphoribosylamino)uracil reductase</fullName>
            <ecNumber evidence="9">1.1.1.193</ecNumber>
        </recommendedName>
        <alternativeName>
            <fullName evidence="9">HTP reductase</fullName>
        </alternativeName>
    </domain>
</protein>
<organism evidence="14 15">
    <name type="scientific">Chlamydia muridarum</name>
    <dbReference type="NCBI Taxonomy" id="83560"/>
    <lineage>
        <taxon>Bacteria</taxon>
        <taxon>Pseudomonadati</taxon>
        <taxon>Chlamydiota</taxon>
        <taxon>Chlamydiia</taxon>
        <taxon>Chlamydiales</taxon>
        <taxon>Chlamydiaceae</taxon>
        <taxon>Chlamydia/Chlamydophila group</taxon>
        <taxon>Chlamydia</taxon>
    </lineage>
</organism>
<dbReference type="Gene3D" id="3.40.140.10">
    <property type="entry name" value="Cytidine Deaminase, domain 2"/>
    <property type="match status" value="1"/>
</dbReference>
<feature type="binding site" evidence="12">
    <location>
        <position position="89"/>
    </location>
    <ligand>
        <name>Zn(2+)</name>
        <dbReference type="ChEBI" id="CHEBI:29105"/>
        <note>catalytic</note>
    </ligand>
</feature>
<dbReference type="SMR" id="A0A069ZSI1"/>
<evidence type="ECO:0000259" key="13">
    <source>
        <dbReference type="PROSITE" id="PS51747"/>
    </source>
</evidence>
<feature type="binding site" evidence="11">
    <location>
        <position position="209"/>
    </location>
    <ligand>
        <name>substrate</name>
    </ligand>
</feature>
<comment type="similarity">
    <text evidence="5 9">In the C-terminal section; belongs to the HTP reductase family.</text>
</comment>
<evidence type="ECO:0000256" key="11">
    <source>
        <dbReference type="PIRSR" id="PIRSR006769-2"/>
    </source>
</evidence>
<dbReference type="NCBIfam" id="TIGR00326">
    <property type="entry name" value="eubact_ribD"/>
    <property type="match status" value="1"/>
</dbReference>
<name>A0A069ZSI1_CHLMR</name>
<comment type="cofactor">
    <cofactor evidence="9 12">
        <name>Zn(2+)</name>
        <dbReference type="ChEBI" id="CHEBI:29105"/>
    </cofactor>
    <text evidence="9 12">Binds 1 zinc ion.</text>
</comment>
<keyword evidence="9 12" id="KW-0479">Metal-binding</keyword>